<dbReference type="SUPFAM" id="SSF53613">
    <property type="entry name" value="Ribokinase-like"/>
    <property type="match status" value="1"/>
</dbReference>
<keyword evidence="2 4" id="KW-0418">Kinase</keyword>
<evidence type="ECO:0000256" key="2">
    <source>
        <dbReference type="ARBA" id="ARBA00022777"/>
    </source>
</evidence>
<keyword evidence="5" id="KW-1185">Reference proteome</keyword>
<evidence type="ECO:0000259" key="3">
    <source>
        <dbReference type="Pfam" id="PF00294"/>
    </source>
</evidence>
<keyword evidence="1 4" id="KW-0808">Transferase</keyword>
<dbReference type="Pfam" id="PF00294">
    <property type="entry name" value="PfkB"/>
    <property type="match status" value="1"/>
</dbReference>
<evidence type="ECO:0000313" key="5">
    <source>
        <dbReference type="Proteomes" id="UP001596380"/>
    </source>
</evidence>
<evidence type="ECO:0000313" key="4">
    <source>
        <dbReference type="EMBL" id="MFC6883075.1"/>
    </source>
</evidence>
<dbReference type="PANTHER" id="PTHR10584:SF166">
    <property type="entry name" value="RIBOKINASE"/>
    <property type="match status" value="1"/>
</dbReference>
<name>A0ABW2CP87_9ACTN</name>
<gene>
    <name evidence="4" type="ORF">ACFQKB_25195</name>
</gene>
<dbReference type="GO" id="GO:0016301">
    <property type="term" value="F:kinase activity"/>
    <property type="evidence" value="ECO:0007669"/>
    <property type="project" value="UniProtKB-KW"/>
</dbReference>
<proteinExistence type="predicted"/>
<dbReference type="Gene3D" id="3.40.1190.20">
    <property type="match status" value="1"/>
</dbReference>
<dbReference type="Proteomes" id="UP001596380">
    <property type="component" value="Unassembled WGS sequence"/>
</dbReference>
<dbReference type="EC" id="2.7.1.-" evidence="4"/>
<evidence type="ECO:0000256" key="1">
    <source>
        <dbReference type="ARBA" id="ARBA00022679"/>
    </source>
</evidence>
<dbReference type="InterPro" id="IPR029056">
    <property type="entry name" value="Ribokinase-like"/>
</dbReference>
<accession>A0ABW2CP87</accession>
<sequence length="315" mass="34083">MGIAASARSPVQWPGLDGAAERRFSLVVLGDVRIEVRASLSTVRFTDLTSDRLAYAPARAVVSGTAVNLARRATGYFRRVAVLGKVGDDDFTPVIRRELRRLGVHDLLGVEHGMPNGVAVMLRDRPDGDGRGVRLLIAEEDAPDRRLAEADVRRAAPGIRRADALFTDGYALLAPVSRGALHAAARTAREAGTAVVFDLVPHDIDARLPLVDVLPLLSLADVVISEAPTLARLLGRPAPVGGAEMRELLPALDRAVPGRPLWLLRFGASSLERVLAHQRERLLMEYASGYGEGVERTGFGDRLAAGELYWWLSSR</sequence>
<reference evidence="5" key="1">
    <citation type="journal article" date="2019" name="Int. J. Syst. Evol. Microbiol.">
        <title>The Global Catalogue of Microorganisms (GCM) 10K type strain sequencing project: providing services to taxonomists for standard genome sequencing and annotation.</title>
        <authorList>
            <consortium name="The Broad Institute Genomics Platform"/>
            <consortium name="The Broad Institute Genome Sequencing Center for Infectious Disease"/>
            <person name="Wu L."/>
            <person name="Ma J."/>
        </authorList>
    </citation>
    <scope>NUCLEOTIDE SEQUENCE [LARGE SCALE GENOMIC DNA]</scope>
    <source>
        <strain evidence="5">JCM 3369</strain>
    </source>
</reference>
<comment type="caution">
    <text evidence="4">The sequence shown here is derived from an EMBL/GenBank/DDBJ whole genome shotgun (WGS) entry which is preliminary data.</text>
</comment>
<dbReference type="InterPro" id="IPR011611">
    <property type="entry name" value="PfkB_dom"/>
</dbReference>
<protein>
    <submittedName>
        <fullName evidence="4">Carbohydrate kinase family protein</fullName>
        <ecNumber evidence="4">2.7.1.-</ecNumber>
    </submittedName>
</protein>
<dbReference type="RefSeq" id="WP_160825354.1">
    <property type="nucleotide sequence ID" value="NZ_JBHSXE010000001.1"/>
</dbReference>
<organism evidence="4 5">
    <name type="scientific">Actinomadura yumaensis</name>
    <dbReference type="NCBI Taxonomy" id="111807"/>
    <lineage>
        <taxon>Bacteria</taxon>
        <taxon>Bacillati</taxon>
        <taxon>Actinomycetota</taxon>
        <taxon>Actinomycetes</taxon>
        <taxon>Streptosporangiales</taxon>
        <taxon>Thermomonosporaceae</taxon>
        <taxon>Actinomadura</taxon>
    </lineage>
</organism>
<dbReference type="EMBL" id="JBHSXS010000017">
    <property type="protein sequence ID" value="MFC6883075.1"/>
    <property type="molecule type" value="Genomic_DNA"/>
</dbReference>
<dbReference type="PANTHER" id="PTHR10584">
    <property type="entry name" value="SUGAR KINASE"/>
    <property type="match status" value="1"/>
</dbReference>
<feature type="domain" description="Carbohydrate kinase PfkB" evidence="3">
    <location>
        <begin position="64"/>
        <end position="249"/>
    </location>
</feature>